<gene>
    <name evidence="3" type="ORF">ACRE_048930</name>
</gene>
<comment type="caution">
    <text evidence="3">The sequence shown here is derived from an EMBL/GenBank/DDBJ whole genome shotgun (WGS) entry which is preliminary data.</text>
</comment>
<evidence type="ECO:0000256" key="2">
    <source>
        <dbReference type="SAM" id="Phobius"/>
    </source>
</evidence>
<accession>A0A086T4Q2</accession>
<dbReference type="Proteomes" id="UP000029964">
    <property type="component" value="Unassembled WGS sequence"/>
</dbReference>
<feature type="region of interest" description="Disordered" evidence="1">
    <location>
        <begin position="1"/>
        <end position="24"/>
    </location>
</feature>
<dbReference type="HOGENOM" id="CLU_918162_0_0_1"/>
<reference evidence="4" key="1">
    <citation type="journal article" date="2014" name="Genome Announc.">
        <title>Genome sequence and annotation of Acremonium chrysogenum, producer of the beta-lactam antibiotic cephalosporin C.</title>
        <authorList>
            <person name="Terfehr D."/>
            <person name="Dahlmann T.A."/>
            <person name="Specht T."/>
            <person name="Zadra I."/>
            <person name="Kuernsteiner H."/>
            <person name="Kueck U."/>
        </authorList>
    </citation>
    <scope>NUCLEOTIDE SEQUENCE [LARGE SCALE GENOMIC DNA]</scope>
    <source>
        <strain evidence="4">ATCC 11550 / CBS 779.69 / DSM 880 / IAM 14645 / JCM 23072 / IMI 49137</strain>
    </source>
</reference>
<sequence length="303" mass="31799">MSSTSPISSYGTPATKESSAVEYAMTSPPQAISRPMQLAMEFQEGMPPQVVDADTQPRKKGFFAGRKRKIWIIAGVLAALALVGIILGAVLGTRANKSDGGGRGSSASQDGSEDDESSTSSNPSSTESSIAEPTSTSVDNGVPEPSDVPEQLKLGVEYTSSFTFYGSNDGDISANCSSTQDIACGLYSKVRSPTPGTHISSARSVGDACGTCWRLVAETDWQGSRLNNSIVVAVNDLCMADGYPVCAQETVNDFNEYDAQVNFNLCYDSGAAEELFGGDLEAGVAVGTATRVDCDEWEGQMVE</sequence>
<proteinExistence type="predicted"/>
<keyword evidence="4" id="KW-1185">Reference proteome</keyword>
<dbReference type="EMBL" id="JPKY01000050">
    <property type="protein sequence ID" value="KFH44334.1"/>
    <property type="molecule type" value="Genomic_DNA"/>
</dbReference>
<feature type="region of interest" description="Disordered" evidence="1">
    <location>
        <begin position="94"/>
        <end position="148"/>
    </location>
</feature>
<keyword evidence="2" id="KW-0472">Membrane</keyword>
<organism evidence="3 4">
    <name type="scientific">Hapsidospora chrysogenum (strain ATCC 11550 / CBS 779.69 / DSM 880 / IAM 14645 / JCM 23072 / IMI 49137)</name>
    <name type="common">Acremonium chrysogenum</name>
    <dbReference type="NCBI Taxonomy" id="857340"/>
    <lineage>
        <taxon>Eukaryota</taxon>
        <taxon>Fungi</taxon>
        <taxon>Dikarya</taxon>
        <taxon>Ascomycota</taxon>
        <taxon>Pezizomycotina</taxon>
        <taxon>Sordariomycetes</taxon>
        <taxon>Hypocreomycetidae</taxon>
        <taxon>Hypocreales</taxon>
        <taxon>Bionectriaceae</taxon>
        <taxon>Hapsidospora</taxon>
    </lineage>
</organism>
<dbReference type="STRING" id="857340.A0A086T4Q2"/>
<name>A0A086T4Q2_HAPC1</name>
<protein>
    <recommendedName>
        <fullName evidence="5">Expansin-like EG45 domain-containing protein</fullName>
    </recommendedName>
</protein>
<dbReference type="InterPro" id="IPR036908">
    <property type="entry name" value="RlpA-like_sf"/>
</dbReference>
<dbReference type="SUPFAM" id="SSF50685">
    <property type="entry name" value="Barwin-like endoglucanases"/>
    <property type="match status" value="1"/>
</dbReference>
<evidence type="ECO:0000313" key="4">
    <source>
        <dbReference type="Proteomes" id="UP000029964"/>
    </source>
</evidence>
<dbReference type="Gene3D" id="2.40.40.10">
    <property type="entry name" value="RlpA-like domain"/>
    <property type="match status" value="1"/>
</dbReference>
<feature type="compositionally biased region" description="Polar residues" evidence="1">
    <location>
        <begin position="1"/>
        <end position="18"/>
    </location>
</feature>
<dbReference type="AlphaFoldDB" id="A0A086T4Q2"/>
<feature type="transmembrane region" description="Helical" evidence="2">
    <location>
        <begin position="70"/>
        <end position="91"/>
    </location>
</feature>
<dbReference type="OrthoDB" id="5823761at2759"/>
<dbReference type="Pfam" id="PF22514">
    <property type="entry name" value="EXPB1_D1"/>
    <property type="match status" value="1"/>
</dbReference>
<evidence type="ECO:0008006" key="5">
    <source>
        <dbReference type="Google" id="ProtNLM"/>
    </source>
</evidence>
<feature type="compositionally biased region" description="Low complexity" evidence="1">
    <location>
        <begin position="118"/>
        <end position="129"/>
    </location>
</feature>
<keyword evidence="2" id="KW-0812">Transmembrane</keyword>
<keyword evidence="2" id="KW-1133">Transmembrane helix</keyword>
<evidence type="ECO:0000313" key="3">
    <source>
        <dbReference type="EMBL" id="KFH44334.1"/>
    </source>
</evidence>
<evidence type="ECO:0000256" key="1">
    <source>
        <dbReference type="SAM" id="MobiDB-lite"/>
    </source>
</evidence>